<dbReference type="EMBL" id="QRTF01000058">
    <property type="protein sequence ID" value="RGQ43743.1"/>
    <property type="molecule type" value="Genomic_DNA"/>
</dbReference>
<evidence type="ECO:0000313" key="4">
    <source>
        <dbReference type="Proteomes" id="UP000286271"/>
    </source>
</evidence>
<reference evidence="3 4" key="1">
    <citation type="submission" date="2018-08" db="EMBL/GenBank/DDBJ databases">
        <title>A genome reference for cultivated species of the human gut microbiota.</title>
        <authorList>
            <person name="Zou Y."/>
            <person name="Xue W."/>
            <person name="Luo G."/>
        </authorList>
    </citation>
    <scope>NUCLEOTIDE SEQUENCE [LARGE SCALE GENOMIC DNA]</scope>
    <source>
        <strain evidence="1 3">AF28-15</strain>
        <strain evidence="2 4">AM27-11</strain>
    </source>
</reference>
<evidence type="ECO:0000313" key="3">
    <source>
        <dbReference type="Proteomes" id="UP000283738"/>
    </source>
</evidence>
<name>A0A3R6C2V4_9FIRM</name>
<dbReference type="Proteomes" id="UP000283738">
    <property type="component" value="Unassembled WGS sequence"/>
</dbReference>
<proteinExistence type="predicted"/>
<sequence>MLKKVKEILYKRSKINDEDDYRIEKCRDELIDALSQDELLTIDILNQLNEKEILYTSEVFEEIAYNLQSVNYINCLKYIEKKYPSLDIKDAIEVATEFI</sequence>
<gene>
    <name evidence="2" type="ORF">DW707_17555</name>
    <name evidence="1" type="ORF">DWY96_16520</name>
</gene>
<dbReference type="EMBL" id="QSKW01000052">
    <property type="protein sequence ID" value="RHE90242.1"/>
    <property type="molecule type" value="Genomic_DNA"/>
</dbReference>
<organism evidence="2 4">
    <name type="scientific">Roseburia inulinivorans</name>
    <dbReference type="NCBI Taxonomy" id="360807"/>
    <lineage>
        <taxon>Bacteria</taxon>
        <taxon>Bacillati</taxon>
        <taxon>Bacillota</taxon>
        <taxon>Clostridia</taxon>
        <taxon>Lachnospirales</taxon>
        <taxon>Lachnospiraceae</taxon>
        <taxon>Roseburia</taxon>
    </lineage>
</organism>
<evidence type="ECO:0000313" key="2">
    <source>
        <dbReference type="EMBL" id="RHE90242.1"/>
    </source>
</evidence>
<dbReference type="Proteomes" id="UP000286271">
    <property type="component" value="Unassembled WGS sequence"/>
</dbReference>
<protein>
    <submittedName>
        <fullName evidence="2">Uncharacterized protein</fullName>
    </submittedName>
</protein>
<accession>A0A3R6C2V4</accession>
<dbReference type="RefSeq" id="WP_118112090.1">
    <property type="nucleotide sequence ID" value="NZ_QRTF01000058.1"/>
</dbReference>
<evidence type="ECO:0000313" key="1">
    <source>
        <dbReference type="EMBL" id="RGQ43743.1"/>
    </source>
</evidence>
<comment type="caution">
    <text evidence="2">The sequence shown here is derived from an EMBL/GenBank/DDBJ whole genome shotgun (WGS) entry which is preliminary data.</text>
</comment>
<dbReference type="AlphaFoldDB" id="A0A3R6C2V4"/>